<dbReference type="PANTHER" id="PTHR48012">
    <property type="entry name" value="STERILE20-LIKE KINASE, ISOFORM B-RELATED"/>
    <property type="match status" value="1"/>
</dbReference>
<evidence type="ECO:0000256" key="2">
    <source>
        <dbReference type="ARBA" id="ARBA00022527"/>
    </source>
</evidence>
<dbReference type="InterPro" id="IPR050629">
    <property type="entry name" value="STE20/SPS1-PAK"/>
</dbReference>
<dbReference type="Pfam" id="PF00069">
    <property type="entry name" value="Pkinase"/>
    <property type="match status" value="1"/>
</dbReference>
<feature type="region of interest" description="Disordered" evidence="9">
    <location>
        <begin position="730"/>
        <end position="766"/>
    </location>
</feature>
<dbReference type="Proteomes" id="UP000823405">
    <property type="component" value="Unassembled WGS sequence"/>
</dbReference>
<dbReference type="PROSITE" id="PS50011">
    <property type="entry name" value="PROTEIN_KINASE_DOM"/>
    <property type="match status" value="1"/>
</dbReference>
<dbReference type="PANTHER" id="PTHR48012:SF10">
    <property type="entry name" value="FI20177P1"/>
    <property type="match status" value="1"/>
</dbReference>
<evidence type="ECO:0000259" key="10">
    <source>
        <dbReference type="PROSITE" id="PS50003"/>
    </source>
</evidence>
<proteinExistence type="inferred from homology"/>
<reference evidence="12" key="1">
    <citation type="journal article" date="2020" name="Fungal Divers.">
        <title>Resolving the Mortierellaceae phylogeny through synthesis of multi-gene phylogenetics and phylogenomics.</title>
        <authorList>
            <person name="Vandepol N."/>
            <person name="Liber J."/>
            <person name="Desiro A."/>
            <person name="Na H."/>
            <person name="Kennedy M."/>
            <person name="Barry K."/>
            <person name="Grigoriev I.V."/>
            <person name="Miller A.N."/>
            <person name="O'Donnell K."/>
            <person name="Stajich J.E."/>
            <person name="Bonito G."/>
        </authorList>
    </citation>
    <scope>NUCLEOTIDE SEQUENCE</scope>
    <source>
        <strain evidence="12">NVP60</strain>
    </source>
</reference>
<feature type="region of interest" description="Disordered" evidence="9">
    <location>
        <begin position="377"/>
        <end position="396"/>
    </location>
</feature>
<dbReference type="Gene3D" id="1.10.510.10">
    <property type="entry name" value="Transferase(Phosphotransferase) domain 1"/>
    <property type="match status" value="1"/>
</dbReference>
<evidence type="ECO:0008006" key="14">
    <source>
        <dbReference type="Google" id="ProtNLM"/>
    </source>
</evidence>
<dbReference type="SUPFAM" id="SSF56112">
    <property type="entry name" value="Protein kinase-like (PK-like)"/>
    <property type="match status" value="1"/>
</dbReference>
<dbReference type="EMBL" id="JAAAIN010001388">
    <property type="protein sequence ID" value="KAG0303600.1"/>
    <property type="molecule type" value="Genomic_DNA"/>
</dbReference>
<keyword evidence="2" id="KW-0723">Serine/threonine-protein kinase</keyword>
<dbReference type="InterPro" id="IPR011009">
    <property type="entry name" value="Kinase-like_dom_sf"/>
</dbReference>
<evidence type="ECO:0000256" key="7">
    <source>
        <dbReference type="ARBA" id="ARBA00047899"/>
    </source>
</evidence>
<organism evidence="12 13">
    <name type="scientific">Linnemannia gamsii</name>
    <dbReference type="NCBI Taxonomy" id="64522"/>
    <lineage>
        <taxon>Eukaryota</taxon>
        <taxon>Fungi</taxon>
        <taxon>Fungi incertae sedis</taxon>
        <taxon>Mucoromycota</taxon>
        <taxon>Mortierellomycotina</taxon>
        <taxon>Mortierellomycetes</taxon>
        <taxon>Mortierellales</taxon>
        <taxon>Mortierellaceae</taxon>
        <taxon>Linnemannia</taxon>
    </lineage>
</organism>
<feature type="region of interest" description="Disordered" evidence="9">
    <location>
        <begin position="411"/>
        <end position="473"/>
    </location>
</feature>
<keyword evidence="4" id="KW-0547">Nucleotide-binding</keyword>
<evidence type="ECO:0000256" key="9">
    <source>
        <dbReference type="SAM" id="MobiDB-lite"/>
    </source>
</evidence>
<dbReference type="AlphaFoldDB" id="A0A9P6QVM7"/>
<feature type="compositionally biased region" description="Low complexity" evidence="9">
    <location>
        <begin position="451"/>
        <end position="464"/>
    </location>
</feature>
<dbReference type="OrthoDB" id="4062651at2759"/>
<dbReference type="InterPro" id="IPR001849">
    <property type="entry name" value="PH_domain"/>
</dbReference>
<evidence type="ECO:0000256" key="5">
    <source>
        <dbReference type="ARBA" id="ARBA00022777"/>
    </source>
</evidence>
<dbReference type="GO" id="GO:0005737">
    <property type="term" value="C:cytoplasm"/>
    <property type="evidence" value="ECO:0007669"/>
    <property type="project" value="TreeGrafter"/>
</dbReference>
<comment type="caution">
    <text evidence="12">The sequence shown here is derived from an EMBL/GenBank/DDBJ whole genome shotgun (WGS) entry which is preliminary data.</text>
</comment>
<feature type="compositionally biased region" description="Polar residues" evidence="9">
    <location>
        <begin position="188"/>
        <end position="200"/>
    </location>
</feature>
<protein>
    <recommendedName>
        <fullName evidence="14">Kinase-like protein</fullName>
    </recommendedName>
</protein>
<evidence type="ECO:0000256" key="4">
    <source>
        <dbReference type="ARBA" id="ARBA00022741"/>
    </source>
</evidence>
<feature type="region of interest" description="Disordered" evidence="9">
    <location>
        <begin position="133"/>
        <end position="200"/>
    </location>
</feature>
<keyword evidence="5" id="KW-0418">Kinase</keyword>
<feature type="region of interest" description="Disordered" evidence="9">
    <location>
        <begin position="301"/>
        <end position="349"/>
    </location>
</feature>
<feature type="compositionally biased region" description="Polar residues" evidence="9">
    <location>
        <begin position="419"/>
        <end position="437"/>
    </location>
</feature>
<dbReference type="InterPro" id="IPR000719">
    <property type="entry name" value="Prot_kinase_dom"/>
</dbReference>
<name>A0A9P6QVM7_9FUNG</name>
<evidence type="ECO:0000256" key="3">
    <source>
        <dbReference type="ARBA" id="ARBA00022679"/>
    </source>
</evidence>
<dbReference type="GO" id="GO:0004674">
    <property type="term" value="F:protein serine/threonine kinase activity"/>
    <property type="evidence" value="ECO:0007669"/>
    <property type="project" value="UniProtKB-KW"/>
</dbReference>
<dbReference type="PROSITE" id="PS50003">
    <property type="entry name" value="PH_DOMAIN"/>
    <property type="match status" value="1"/>
</dbReference>
<evidence type="ECO:0000259" key="11">
    <source>
        <dbReference type="PROSITE" id="PS50011"/>
    </source>
</evidence>
<feature type="domain" description="PH" evidence="10">
    <location>
        <begin position="1"/>
        <end position="49"/>
    </location>
</feature>
<keyword evidence="3" id="KW-0808">Transferase</keyword>
<evidence type="ECO:0000256" key="6">
    <source>
        <dbReference type="ARBA" id="ARBA00022840"/>
    </source>
</evidence>
<dbReference type="GO" id="GO:0005524">
    <property type="term" value="F:ATP binding"/>
    <property type="evidence" value="ECO:0007669"/>
    <property type="project" value="UniProtKB-KW"/>
</dbReference>
<feature type="domain" description="Protein kinase" evidence="11">
    <location>
        <begin position="648"/>
        <end position="1039"/>
    </location>
</feature>
<evidence type="ECO:0000313" key="12">
    <source>
        <dbReference type="EMBL" id="KAG0303600.1"/>
    </source>
</evidence>
<evidence type="ECO:0000256" key="8">
    <source>
        <dbReference type="ARBA" id="ARBA00048679"/>
    </source>
</evidence>
<comment type="catalytic activity">
    <reaction evidence="7">
        <text>L-threonyl-[protein] + ATP = O-phospho-L-threonyl-[protein] + ADP + H(+)</text>
        <dbReference type="Rhea" id="RHEA:46608"/>
        <dbReference type="Rhea" id="RHEA-COMP:11060"/>
        <dbReference type="Rhea" id="RHEA-COMP:11605"/>
        <dbReference type="ChEBI" id="CHEBI:15378"/>
        <dbReference type="ChEBI" id="CHEBI:30013"/>
        <dbReference type="ChEBI" id="CHEBI:30616"/>
        <dbReference type="ChEBI" id="CHEBI:61977"/>
        <dbReference type="ChEBI" id="CHEBI:456216"/>
        <dbReference type="EC" id="2.7.11.1"/>
    </reaction>
</comment>
<accession>A0A9P6QVM7</accession>
<evidence type="ECO:0000256" key="1">
    <source>
        <dbReference type="ARBA" id="ARBA00008874"/>
    </source>
</evidence>
<sequence>MIVSFIIAPSYAFRLSSTESITHEQHHHFRTENAHTLEIWLEAIKSHIDHAQDQNDTFSSLDIDGSGRAGRCQDQGYNSHERSELTIIDKVLERLQLEEDPTLSDMNDPSTLIMPAQEHSSLYQHPIPPPLTTQRSHGHGLGEWSPSPSSASALYSPTGSIHRPIGNHEADSCRSGSSLHSRSREHSVASSWTTTPVTDHSSYTELGGVKSYDSALMPDRHEPSGIFTGYTSMSSRAKNESYTASIPVSPPISPETIVSRPRSIQESDCINLPIWTFDSYLGDLYPSSETETDTDVVQTLATGGSNRFHQKSHGTAGGRGRYKERDTRNSTRRRSGKPGSLGSLEYSDDDKFAMQSHKLEEMKSATLPNERKPRWFWPVPSTVSQPPPSSSLEKTSKRAFDADNPILRSLVLISPPPSRSVTKVSRHQSGSSNTLTAPNPRLESEPSSRYHQQQQEQDLLHQQQCHSESLPPIHLGANGSIQSLYPRARSTSVSKLDKTFHHGTFQGVQHPHQQQRLNNHRQPSKCTDQGLVTGFPVERSPYFTRPQEIVSRHIVAPVELAKAIEQDEENIRCVEDQGSEFGGDKQLLQENGGMIDDINSSKERTNSPIGHFTIPDNLGLDPPSGILSTTTPAPSKQPYAIDSPVARFEVLERLGYGSSGSSVFKARDRWDNFNTVAIKKIPLVALTDSFSLTKDYEVPQEEIDYFVSWIVDHYGDHNESLVIPVSEESALNDNDNDNSDNSSGANHGPIELPRVQQRRPPVNKENTRGLEQMVKSLGCFRNDTELWIALELCAGGSAADLIRLSDGPMTEAEIGWIMGQVLLGLAYLHSKDHVHGDIKASNILLTLDGHVKLGGSGAIMSHKEGAGERKRRRRSLTMSEFPASWLAPESNLSPSLTPTFPSDSHSDSAFLLGGDEMNDMQHYRLHAMPGASTEVDVWALGVACIELSQGRPPRPETPILASYGDWRYTTTLGNIASIADEVSVTANKPSGWCLPSEALEAVGMGMSEEMWMFIRKCLTPDPEARPTVQDLLQVCLDLME</sequence>
<dbReference type="SMART" id="SM00220">
    <property type="entry name" value="S_TKc"/>
    <property type="match status" value="1"/>
</dbReference>
<evidence type="ECO:0000313" key="13">
    <source>
        <dbReference type="Proteomes" id="UP000823405"/>
    </source>
</evidence>
<gene>
    <name evidence="12" type="ORF">BGZ97_001828</name>
</gene>
<comment type="similarity">
    <text evidence="1">Belongs to the protein kinase superfamily. STE Ser/Thr protein kinase family. STE20 subfamily.</text>
</comment>
<comment type="catalytic activity">
    <reaction evidence="8">
        <text>L-seryl-[protein] + ATP = O-phospho-L-seryl-[protein] + ADP + H(+)</text>
        <dbReference type="Rhea" id="RHEA:17989"/>
        <dbReference type="Rhea" id="RHEA-COMP:9863"/>
        <dbReference type="Rhea" id="RHEA-COMP:11604"/>
        <dbReference type="ChEBI" id="CHEBI:15378"/>
        <dbReference type="ChEBI" id="CHEBI:29999"/>
        <dbReference type="ChEBI" id="CHEBI:30616"/>
        <dbReference type="ChEBI" id="CHEBI:83421"/>
        <dbReference type="ChEBI" id="CHEBI:456216"/>
        <dbReference type="EC" id="2.7.11.1"/>
    </reaction>
</comment>
<keyword evidence="6" id="KW-0067">ATP-binding</keyword>
<keyword evidence="13" id="KW-1185">Reference proteome</keyword>